<gene>
    <name evidence="8" type="ORF">G3I21_00040</name>
</gene>
<dbReference type="GO" id="GO:0005524">
    <property type="term" value="F:ATP binding"/>
    <property type="evidence" value="ECO:0007669"/>
    <property type="project" value="UniProtKB-KW"/>
</dbReference>
<dbReference type="InterPro" id="IPR003439">
    <property type="entry name" value="ABC_transporter-like_ATP-bd"/>
</dbReference>
<dbReference type="GO" id="GO:0005886">
    <property type="term" value="C:plasma membrane"/>
    <property type="evidence" value="ECO:0007669"/>
    <property type="project" value="UniProtKB-SubCell"/>
</dbReference>
<reference evidence="8 9" key="1">
    <citation type="submission" date="2020-01" db="EMBL/GenBank/DDBJ databases">
        <title>Insect and environment-associated Actinomycetes.</title>
        <authorList>
            <person name="Currrie C."/>
            <person name="Chevrette M."/>
            <person name="Carlson C."/>
            <person name="Stubbendieck R."/>
            <person name="Wendt-Pienkowski E."/>
        </authorList>
    </citation>
    <scope>NUCLEOTIDE SEQUENCE [LARGE SCALE GENOMIC DNA]</scope>
    <source>
        <strain evidence="8 9">SID7754</strain>
    </source>
</reference>
<dbReference type="EMBL" id="JAAGMR010000001">
    <property type="protein sequence ID" value="NEB90158.1"/>
    <property type="molecule type" value="Genomic_DNA"/>
</dbReference>
<dbReference type="PANTHER" id="PTHR42711:SF5">
    <property type="entry name" value="ABC TRANSPORTER ATP-BINDING PROTEIN NATA"/>
    <property type="match status" value="1"/>
</dbReference>
<dbReference type="InterPro" id="IPR017871">
    <property type="entry name" value="ABC_transporter-like_CS"/>
</dbReference>
<feature type="domain" description="ABC transporter" evidence="7">
    <location>
        <begin position="2"/>
        <end position="237"/>
    </location>
</feature>
<evidence type="ECO:0000256" key="5">
    <source>
        <dbReference type="ARBA" id="ARBA00022840"/>
    </source>
</evidence>
<dbReference type="InterPro" id="IPR027417">
    <property type="entry name" value="P-loop_NTPase"/>
</dbReference>
<keyword evidence="3" id="KW-0813">Transport</keyword>
<sequence>MIEAEDLSKTYKNKKGGVQAVTGVSFHVSPGEIVGFLGQNGAGKTTTLRMLTTLLQPTSGSARVAGCDLRTDPQGVRRKIGYVAQSGGTSPAASVRSEMILQGRLYQMSQADAERRADQLLGDLDLTGLAERPTITLSGGQRRRLDIALGLVHKPEVLFLDEPSAALDPQSRSMLWDHVREVRENHGTTVFLSTHYLDEADALCDRVLIIDRGRIVAEDSPANLKQQLGHDVVTMELVSGAARAGIALAEHPAVRNVQVDGETLRLTVEHNDRVLLEFLRTLDGADVEPTSIQVVRPTLDDVFLSITGRSLDTAAPQPLSV</sequence>
<evidence type="ECO:0000256" key="2">
    <source>
        <dbReference type="ARBA" id="ARBA00005417"/>
    </source>
</evidence>
<dbReference type="PANTHER" id="PTHR42711">
    <property type="entry name" value="ABC TRANSPORTER ATP-BINDING PROTEIN"/>
    <property type="match status" value="1"/>
</dbReference>
<dbReference type="Pfam" id="PF13732">
    <property type="entry name" value="DrrA1-3_C"/>
    <property type="match status" value="1"/>
</dbReference>
<keyword evidence="5 8" id="KW-0067">ATP-binding</keyword>
<dbReference type="PROSITE" id="PS00211">
    <property type="entry name" value="ABC_TRANSPORTER_1"/>
    <property type="match status" value="1"/>
</dbReference>
<dbReference type="PROSITE" id="PS50893">
    <property type="entry name" value="ABC_TRANSPORTER_2"/>
    <property type="match status" value="1"/>
</dbReference>
<evidence type="ECO:0000256" key="6">
    <source>
        <dbReference type="ARBA" id="ARBA00023251"/>
    </source>
</evidence>
<keyword evidence="6" id="KW-0046">Antibiotic resistance</keyword>
<dbReference type="GO" id="GO:0046677">
    <property type="term" value="P:response to antibiotic"/>
    <property type="evidence" value="ECO:0007669"/>
    <property type="project" value="UniProtKB-KW"/>
</dbReference>
<evidence type="ECO:0000256" key="3">
    <source>
        <dbReference type="ARBA" id="ARBA00022448"/>
    </source>
</evidence>
<dbReference type="GO" id="GO:0016887">
    <property type="term" value="F:ATP hydrolysis activity"/>
    <property type="evidence" value="ECO:0007669"/>
    <property type="project" value="InterPro"/>
</dbReference>
<evidence type="ECO:0000256" key="1">
    <source>
        <dbReference type="ARBA" id="ARBA00004202"/>
    </source>
</evidence>
<dbReference type="AlphaFoldDB" id="A0A7K3QJT3"/>
<dbReference type="Gene3D" id="3.40.50.300">
    <property type="entry name" value="P-loop containing nucleotide triphosphate hydrolases"/>
    <property type="match status" value="1"/>
</dbReference>
<accession>A0A7K3QJT3</accession>
<comment type="subcellular location">
    <subcellularLocation>
        <location evidence="1">Cell membrane</location>
        <topology evidence="1">Peripheral membrane protein</topology>
    </subcellularLocation>
</comment>
<organism evidence="8 9">
    <name type="scientific">Streptomyces bauhiniae</name>
    <dbReference type="NCBI Taxonomy" id="2340725"/>
    <lineage>
        <taxon>Bacteria</taxon>
        <taxon>Bacillati</taxon>
        <taxon>Actinomycetota</taxon>
        <taxon>Actinomycetes</taxon>
        <taxon>Kitasatosporales</taxon>
        <taxon>Streptomycetaceae</taxon>
        <taxon>Streptomyces</taxon>
    </lineage>
</organism>
<name>A0A7K3QJT3_9ACTN</name>
<proteinExistence type="inferred from homology"/>
<comment type="caution">
    <text evidence="8">The sequence shown here is derived from an EMBL/GenBank/DDBJ whole genome shotgun (WGS) entry which is preliminary data.</text>
</comment>
<dbReference type="InterPro" id="IPR025302">
    <property type="entry name" value="DrrA1/2-like_C"/>
</dbReference>
<dbReference type="SUPFAM" id="SSF52540">
    <property type="entry name" value="P-loop containing nucleoside triphosphate hydrolases"/>
    <property type="match status" value="1"/>
</dbReference>
<dbReference type="InterPro" id="IPR003593">
    <property type="entry name" value="AAA+_ATPase"/>
</dbReference>
<dbReference type="Proteomes" id="UP000470520">
    <property type="component" value="Unassembled WGS sequence"/>
</dbReference>
<evidence type="ECO:0000313" key="8">
    <source>
        <dbReference type="EMBL" id="NEB90158.1"/>
    </source>
</evidence>
<evidence type="ECO:0000259" key="7">
    <source>
        <dbReference type="PROSITE" id="PS50893"/>
    </source>
</evidence>
<dbReference type="Pfam" id="PF00005">
    <property type="entry name" value="ABC_tran"/>
    <property type="match status" value="1"/>
</dbReference>
<comment type="similarity">
    <text evidence="2">Belongs to the ABC transporter superfamily.</text>
</comment>
<evidence type="ECO:0000256" key="4">
    <source>
        <dbReference type="ARBA" id="ARBA00022741"/>
    </source>
</evidence>
<dbReference type="RefSeq" id="WP_164185919.1">
    <property type="nucleotide sequence ID" value="NZ_JAAGMR010000001.1"/>
</dbReference>
<keyword evidence="4" id="KW-0547">Nucleotide-binding</keyword>
<evidence type="ECO:0000313" key="9">
    <source>
        <dbReference type="Proteomes" id="UP000470520"/>
    </source>
</evidence>
<protein>
    <submittedName>
        <fullName evidence="8">ATP-binding cassette domain-containing protein</fullName>
    </submittedName>
</protein>
<dbReference type="SMART" id="SM00382">
    <property type="entry name" value="AAA"/>
    <property type="match status" value="1"/>
</dbReference>
<dbReference type="InterPro" id="IPR050763">
    <property type="entry name" value="ABC_transporter_ATP-binding"/>
</dbReference>